<dbReference type="PANTHER" id="PTHR42729:SF1">
    <property type="entry name" value="OLIGO_DIPEPTIDE TRANSPORT, PERMEASE PROTEIN (DPPC-2)"/>
    <property type="match status" value="1"/>
</dbReference>
<dbReference type="PATRIC" id="fig|1268236.3.peg.1770"/>
<feature type="transmembrane region" description="Helical" evidence="1">
    <location>
        <begin position="6"/>
        <end position="28"/>
    </location>
</feature>
<accession>R1GUZ6</accession>
<comment type="caution">
    <text evidence="2">The sequence shown here is derived from an EMBL/GenBank/DDBJ whole genome shotgun (WGS) entry which is preliminary data.</text>
</comment>
<name>R1GUZ6_9GAMM</name>
<keyword evidence="1" id="KW-0472">Membrane</keyword>
<protein>
    <submittedName>
        <fullName evidence="2">Peptide ABC transporter permease</fullName>
    </submittedName>
</protein>
<proteinExistence type="predicted"/>
<sequence length="114" mass="12130">PNLISIIGVSFIGSIIYAIVTEATLEFLGLGDPTVVSWGIMLYNAQTSSAILVGAWWEILAPCFAIAALGAGLALLNFAIDEIANPQLRSHKGLRRWKQLAVPAPVITAQEKTA</sequence>
<evidence type="ECO:0000313" key="2">
    <source>
        <dbReference type="EMBL" id="EOD55420.1"/>
    </source>
</evidence>
<gene>
    <name evidence="2" type="ORF">G113_08970</name>
</gene>
<evidence type="ECO:0000256" key="1">
    <source>
        <dbReference type="SAM" id="Phobius"/>
    </source>
</evidence>
<reference evidence="2 3" key="1">
    <citation type="journal article" date="2013" name="Genome Announc.">
        <title>Draft Genome Sequence of Aeromonas molluscorum Strain 848TT, Isolated from Bivalve Molluscs.</title>
        <authorList>
            <person name="Spataro N."/>
            <person name="Farfan M."/>
            <person name="Albarral V."/>
            <person name="Sanglas A."/>
            <person name="Loren J.G."/>
            <person name="Fuste M.C."/>
            <person name="Bosch E."/>
        </authorList>
    </citation>
    <scope>NUCLEOTIDE SEQUENCE [LARGE SCALE GENOMIC DNA]</scope>
    <source>
        <strain evidence="2 3">848</strain>
    </source>
</reference>
<dbReference type="Proteomes" id="UP000013526">
    <property type="component" value="Unassembled WGS sequence"/>
</dbReference>
<keyword evidence="3" id="KW-1185">Reference proteome</keyword>
<keyword evidence="1" id="KW-1133">Transmembrane helix</keyword>
<dbReference type="AlphaFoldDB" id="R1GUZ6"/>
<evidence type="ECO:0000313" key="3">
    <source>
        <dbReference type="Proteomes" id="UP000013526"/>
    </source>
</evidence>
<organism evidence="2 3">
    <name type="scientific">Aeromonas molluscorum 848</name>
    <dbReference type="NCBI Taxonomy" id="1268236"/>
    <lineage>
        <taxon>Bacteria</taxon>
        <taxon>Pseudomonadati</taxon>
        <taxon>Pseudomonadota</taxon>
        <taxon>Gammaproteobacteria</taxon>
        <taxon>Aeromonadales</taxon>
        <taxon>Aeromonadaceae</taxon>
        <taxon>Aeromonas</taxon>
    </lineage>
</organism>
<dbReference type="PANTHER" id="PTHR42729">
    <property type="entry name" value="OLIGO/DIPEPTIDE TRANSPORT, PERMEASE PROTEIN (DPPC-2)"/>
    <property type="match status" value="1"/>
</dbReference>
<keyword evidence="1" id="KW-0812">Transmembrane</keyword>
<feature type="non-terminal residue" evidence="2">
    <location>
        <position position="1"/>
    </location>
</feature>
<feature type="transmembrane region" description="Helical" evidence="1">
    <location>
        <begin position="59"/>
        <end position="80"/>
    </location>
</feature>
<dbReference type="EMBL" id="AQGQ01000046">
    <property type="protein sequence ID" value="EOD55420.1"/>
    <property type="molecule type" value="Genomic_DNA"/>
</dbReference>